<evidence type="ECO:0000259" key="2">
    <source>
        <dbReference type="Pfam" id="PF21034"/>
    </source>
</evidence>
<dbReference type="InterPro" id="IPR015943">
    <property type="entry name" value="WD40/YVTN_repeat-like_dom_sf"/>
</dbReference>
<evidence type="ECO:0000256" key="1">
    <source>
        <dbReference type="SAM" id="MobiDB-lite"/>
    </source>
</evidence>
<sequence length="989" mass="104871">MSTLPDDALVQQQCARVEGELPSGEPHVRMPVPAREQSTLESISSAFRGLGSMTRASTHQSRTTTYASFTPNPISPLLSNNLMLSDDDGGPDEAFYARPSIDIPGHDPVIWSGWAELGGLTPSRLLLLGYRGGIQAWDCTNEQVREVLNLLSPTLGAVIGAAVIPAPASSQGDLLAAQRPILGILQTHKELERISFNSPQAIQASDQFISTVAPPALHVLDSATFGHLSTIDAALPVFALSRRLLAYASAPPPPSTSPAPSPATQSPSKVQADISMAIQGARKVGAGMWSGVKTLLGDSQRPSGAYSPAPLSPSTLLSPRIFSRSAPSESTYSTSSAPRVTTTESRPITSAGHVTVLDLTPLLARESARRVVQHHATPGQAVSAMSFSRAGNMLAVTGADGIFVRIFEVRPLGRYSKGGPRLLKRDELNDLDEHDTGSLWHWYDLQRGLTRRRVTDIVWSADSKWITLVTVRGTLHIFAINPYGGVPTGASHLLGSGRVINMTEPQRAPVSLSPVLRIHMSSPDPQAKGVPVSATFGRPSKPTSDSAAQDVFVLNRATGELMLKQCVVRMQSASSIERSMQASMSLPGALSNSVAGSGMSALSNMMRGGVGAVVGTTDKAGDELVLGGVEGAARTWGVVTREKEWGEVRKSVERPAVGEKKGKGSRSEWLAQAEISTCNRSPKLLPGPIYLSHQFAFYSIGPDWHAFLREARLNLPGTRITVRREVSARPVAESGSDGAFLGSTTDAMYAASSSLDAPLASALGASLSPGSASQQIPSFPNAYSAGKSTSWKDPVRRLSHFSDGLGQGLGSLKREIGKVRPSTGAGERRVRSPKSPAAPDTPGIKLEFDDDALFEVDEELPPGNVEAMIEVGSLAAASREDDASRSAESAPGSVPSTVPDIVPLASPGVGDAWMGDGGSVDGEEEDYVRAREEDSRFDDLVGEYCVARNTGTADSTPVGLMDEEEEDRRVTLESVATATKKKKNRKKRS</sequence>
<dbReference type="Pfam" id="PF21034">
    <property type="entry name" value="BCAS3_WD40"/>
    <property type="match status" value="1"/>
</dbReference>
<proteinExistence type="predicted"/>
<dbReference type="Gene3D" id="2.130.10.10">
    <property type="entry name" value="YVTN repeat-like/Quinoprotein amine dehydrogenase"/>
    <property type="match status" value="1"/>
</dbReference>
<dbReference type="Proteomes" id="UP000383932">
    <property type="component" value="Unassembled WGS sequence"/>
</dbReference>
<feature type="region of interest" description="Disordered" evidence="1">
    <location>
        <begin position="876"/>
        <end position="901"/>
    </location>
</feature>
<organism evidence="3 4">
    <name type="scientific">Ceratobasidium theobromae</name>
    <dbReference type="NCBI Taxonomy" id="1582974"/>
    <lineage>
        <taxon>Eukaryota</taxon>
        <taxon>Fungi</taxon>
        <taxon>Dikarya</taxon>
        <taxon>Basidiomycota</taxon>
        <taxon>Agaricomycotina</taxon>
        <taxon>Agaricomycetes</taxon>
        <taxon>Cantharellales</taxon>
        <taxon>Ceratobasidiaceae</taxon>
        <taxon>Ceratobasidium</taxon>
    </lineage>
</organism>
<dbReference type="InterPro" id="IPR011047">
    <property type="entry name" value="Quinoprotein_ADH-like_sf"/>
</dbReference>
<dbReference type="OrthoDB" id="25778at2759"/>
<feature type="region of interest" description="Disordered" evidence="1">
    <location>
        <begin position="948"/>
        <end position="989"/>
    </location>
</feature>
<dbReference type="InterPro" id="IPR048382">
    <property type="entry name" value="BCAS3_WD40"/>
</dbReference>
<dbReference type="EMBL" id="SSOP01000153">
    <property type="protein sequence ID" value="KAB5590663.1"/>
    <property type="molecule type" value="Genomic_DNA"/>
</dbReference>
<dbReference type="GO" id="GO:0042594">
    <property type="term" value="P:response to starvation"/>
    <property type="evidence" value="ECO:0007669"/>
    <property type="project" value="TreeGrafter"/>
</dbReference>
<feature type="compositionally biased region" description="Pro residues" evidence="1">
    <location>
        <begin position="250"/>
        <end position="261"/>
    </location>
</feature>
<comment type="caution">
    <text evidence="3">The sequence shown here is derived from an EMBL/GenBank/DDBJ whole genome shotgun (WGS) entry which is preliminary data.</text>
</comment>
<feature type="compositionally biased region" description="Low complexity" evidence="1">
    <location>
        <begin position="326"/>
        <end position="339"/>
    </location>
</feature>
<dbReference type="GO" id="GO:0005737">
    <property type="term" value="C:cytoplasm"/>
    <property type="evidence" value="ECO:0007669"/>
    <property type="project" value="TreeGrafter"/>
</dbReference>
<dbReference type="InterPro" id="IPR045142">
    <property type="entry name" value="BCAS3-like"/>
</dbReference>
<feature type="compositionally biased region" description="Basic residues" evidence="1">
    <location>
        <begin position="979"/>
        <end position="989"/>
    </location>
</feature>
<dbReference type="GO" id="GO:0006914">
    <property type="term" value="P:autophagy"/>
    <property type="evidence" value="ECO:0007669"/>
    <property type="project" value="InterPro"/>
</dbReference>
<feature type="region of interest" description="Disordered" evidence="1">
    <location>
        <begin position="326"/>
        <end position="348"/>
    </location>
</feature>
<evidence type="ECO:0000313" key="4">
    <source>
        <dbReference type="Proteomes" id="UP000383932"/>
    </source>
</evidence>
<feature type="domain" description="BCAS3 WD40" evidence="2">
    <location>
        <begin position="438"/>
        <end position="503"/>
    </location>
</feature>
<dbReference type="PANTHER" id="PTHR13268:SF0">
    <property type="entry name" value="BCAS3 MICROTUBULE ASSOCIATED CELL MIGRATION FACTOR"/>
    <property type="match status" value="1"/>
</dbReference>
<dbReference type="PANTHER" id="PTHR13268">
    <property type="entry name" value="BREAST CARCINOMA AMPLIFIED SEQUENCE 3"/>
    <property type="match status" value="1"/>
</dbReference>
<dbReference type="AlphaFoldDB" id="A0A5N5QGK4"/>
<feature type="region of interest" description="Disordered" evidence="1">
    <location>
        <begin position="817"/>
        <end position="844"/>
    </location>
</feature>
<gene>
    <name evidence="3" type="ORF">CTheo_5887</name>
</gene>
<reference evidence="3 4" key="1">
    <citation type="journal article" date="2019" name="Fungal Biol. Biotechnol.">
        <title>Draft genome sequence of fastidious pathogen Ceratobasidium theobromae, which causes vascular-streak dieback in Theobroma cacao.</title>
        <authorList>
            <person name="Ali S.S."/>
            <person name="Asman A."/>
            <person name="Shao J."/>
            <person name="Firmansyah A.P."/>
            <person name="Susilo A.W."/>
            <person name="Rosmana A."/>
            <person name="McMahon P."/>
            <person name="Junaid M."/>
            <person name="Guest D."/>
            <person name="Kheng T.Y."/>
            <person name="Meinhardt L.W."/>
            <person name="Bailey B.A."/>
        </authorList>
    </citation>
    <scope>NUCLEOTIDE SEQUENCE [LARGE SCALE GENOMIC DNA]</scope>
    <source>
        <strain evidence="3 4">CT2</strain>
    </source>
</reference>
<feature type="region of interest" description="Disordered" evidence="1">
    <location>
        <begin position="250"/>
        <end position="270"/>
    </location>
</feature>
<keyword evidence="4" id="KW-1185">Reference proteome</keyword>
<dbReference type="SUPFAM" id="SSF50998">
    <property type="entry name" value="Quinoprotein alcohol dehydrogenase-like"/>
    <property type="match status" value="1"/>
</dbReference>
<evidence type="ECO:0000313" key="3">
    <source>
        <dbReference type="EMBL" id="KAB5590663.1"/>
    </source>
</evidence>
<name>A0A5N5QGK4_9AGAM</name>
<protein>
    <recommendedName>
        <fullName evidence="2">BCAS3 WD40 domain-containing protein</fullName>
    </recommendedName>
</protein>
<accession>A0A5N5QGK4</accession>